<feature type="region of interest" description="Disordered" evidence="1">
    <location>
        <begin position="1"/>
        <end position="74"/>
    </location>
</feature>
<reference evidence="2" key="3">
    <citation type="submission" date="2020-12" db="UniProtKB">
        <authorList>
            <consortium name="EnsemblPlants"/>
        </authorList>
    </citation>
    <scope>IDENTIFICATION</scope>
</reference>
<dbReference type="AlphaFoldDB" id="A0A7I4FH26"/>
<evidence type="ECO:0000313" key="2">
    <source>
        <dbReference type="EnsemblPlants" id="Pp3c24_14480V3.2"/>
    </source>
</evidence>
<dbReference type="Gramene" id="Pp3c24_14480V3.2">
    <property type="protein sequence ID" value="Pp3c24_14480V3.2"/>
    <property type="gene ID" value="Pp3c24_14480"/>
</dbReference>
<dbReference type="EnsemblPlants" id="Pp3c24_14480V3.2">
    <property type="protein sequence ID" value="Pp3c24_14480V3.2"/>
    <property type="gene ID" value="Pp3c24_14480"/>
</dbReference>
<reference evidence="2 3" key="2">
    <citation type="journal article" date="2018" name="Plant J.">
        <title>The Physcomitrella patens chromosome-scale assembly reveals moss genome structure and evolution.</title>
        <authorList>
            <person name="Lang D."/>
            <person name="Ullrich K.K."/>
            <person name="Murat F."/>
            <person name="Fuchs J."/>
            <person name="Jenkins J."/>
            <person name="Haas F.B."/>
            <person name="Piednoel M."/>
            <person name="Gundlach H."/>
            <person name="Van Bel M."/>
            <person name="Meyberg R."/>
            <person name="Vives C."/>
            <person name="Morata J."/>
            <person name="Symeonidi A."/>
            <person name="Hiss M."/>
            <person name="Muchero W."/>
            <person name="Kamisugi Y."/>
            <person name="Saleh O."/>
            <person name="Blanc G."/>
            <person name="Decker E.L."/>
            <person name="van Gessel N."/>
            <person name="Grimwood J."/>
            <person name="Hayes R.D."/>
            <person name="Graham S.W."/>
            <person name="Gunter L.E."/>
            <person name="McDaniel S.F."/>
            <person name="Hoernstein S.N.W."/>
            <person name="Larsson A."/>
            <person name="Li F.W."/>
            <person name="Perroud P.F."/>
            <person name="Phillips J."/>
            <person name="Ranjan P."/>
            <person name="Rokshar D.S."/>
            <person name="Rothfels C.J."/>
            <person name="Schneider L."/>
            <person name="Shu S."/>
            <person name="Stevenson D.W."/>
            <person name="Thummler F."/>
            <person name="Tillich M."/>
            <person name="Villarreal Aguilar J.C."/>
            <person name="Widiez T."/>
            <person name="Wong G.K."/>
            <person name="Wymore A."/>
            <person name="Zhang Y."/>
            <person name="Zimmer A.D."/>
            <person name="Quatrano R.S."/>
            <person name="Mayer K.F.X."/>
            <person name="Goodstein D."/>
            <person name="Casacuberta J.M."/>
            <person name="Vandepoele K."/>
            <person name="Reski R."/>
            <person name="Cuming A.C."/>
            <person name="Tuskan G.A."/>
            <person name="Maumus F."/>
            <person name="Salse J."/>
            <person name="Schmutz J."/>
            <person name="Rensing S.A."/>
        </authorList>
    </citation>
    <scope>NUCLEOTIDE SEQUENCE [LARGE SCALE GENOMIC DNA]</scope>
    <source>
        <strain evidence="2 3">cv. Gransden 2004</strain>
    </source>
</reference>
<reference evidence="2 3" key="1">
    <citation type="journal article" date="2008" name="Science">
        <title>The Physcomitrella genome reveals evolutionary insights into the conquest of land by plants.</title>
        <authorList>
            <person name="Rensing S."/>
            <person name="Lang D."/>
            <person name="Zimmer A."/>
            <person name="Terry A."/>
            <person name="Salamov A."/>
            <person name="Shapiro H."/>
            <person name="Nishiyama T."/>
            <person name="Perroud P.-F."/>
            <person name="Lindquist E."/>
            <person name="Kamisugi Y."/>
            <person name="Tanahashi T."/>
            <person name="Sakakibara K."/>
            <person name="Fujita T."/>
            <person name="Oishi K."/>
            <person name="Shin-I T."/>
            <person name="Kuroki Y."/>
            <person name="Toyoda A."/>
            <person name="Suzuki Y."/>
            <person name="Hashimoto A."/>
            <person name="Yamaguchi K."/>
            <person name="Sugano A."/>
            <person name="Kohara Y."/>
            <person name="Fujiyama A."/>
            <person name="Anterola A."/>
            <person name="Aoki S."/>
            <person name="Ashton N."/>
            <person name="Barbazuk W.B."/>
            <person name="Barker E."/>
            <person name="Bennetzen J."/>
            <person name="Bezanilla M."/>
            <person name="Blankenship R."/>
            <person name="Cho S.H."/>
            <person name="Dutcher S."/>
            <person name="Estelle M."/>
            <person name="Fawcett J.A."/>
            <person name="Gundlach H."/>
            <person name="Hanada K."/>
            <person name="Heyl A."/>
            <person name="Hicks K.A."/>
            <person name="Hugh J."/>
            <person name="Lohr M."/>
            <person name="Mayer K."/>
            <person name="Melkozernov A."/>
            <person name="Murata T."/>
            <person name="Nelson D."/>
            <person name="Pils B."/>
            <person name="Prigge M."/>
            <person name="Reiss B."/>
            <person name="Renner T."/>
            <person name="Rombauts S."/>
            <person name="Rushton P."/>
            <person name="Sanderfoot A."/>
            <person name="Schween G."/>
            <person name="Shiu S.-H."/>
            <person name="Stueber K."/>
            <person name="Theodoulou F.L."/>
            <person name="Tu H."/>
            <person name="Van de Peer Y."/>
            <person name="Verrier P.J."/>
            <person name="Waters E."/>
            <person name="Wood A."/>
            <person name="Yang L."/>
            <person name="Cove D."/>
            <person name="Cuming A."/>
            <person name="Hasebe M."/>
            <person name="Lucas S."/>
            <person name="Mishler D.B."/>
            <person name="Reski R."/>
            <person name="Grigoriev I."/>
            <person name="Quatrano R.S."/>
            <person name="Boore J.L."/>
        </authorList>
    </citation>
    <scope>NUCLEOTIDE SEQUENCE [LARGE SCALE GENOMIC DNA]</scope>
    <source>
        <strain evidence="2 3">cv. Gransden 2004</strain>
    </source>
</reference>
<dbReference type="Proteomes" id="UP000006727">
    <property type="component" value="Chromosome 24"/>
</dbReference>
<organism evidence="2 3">
    <name type="scientific">Physcomitrium patens</name>
    <name type="common">Spreading-leaved earth moss</name>
    <name type="synonym">Physcomitrella patens</name>
    <dbReference type="NCBI Taxonomy" id="3218"/>
    <lineage>
        <taxon>Eukaryota</taxon>
        <taxon>Viridiplantae</taxon>
        <taxon>Streptophyta</taxon>
        <taxon>Embryophyta</taxon>
        <taxon>Bryophyta</taxon>
        <taxon>Bryophytina</taxon>
        <taxon>Bryopsida</taxon>
        <taxon>Funariidae</taxon>
        <taxon>Funariales</taxon>
        <taxon>Funariaceae</taxon>
        <taxon>Physcomitrium</taxon>
    </lineage>
</organism>
<dbReference type="EMBL" id="ABEU02000024">
    <property type="status" value="NOT_ANNOTATED_CDS"/>
    <property type="molecule type" value="Genomic_DNA"/>
</dbReference>
<feature type="compositionally biased region" description="Polar residues" evidence="1">
    <location>
        <begin position="24"/>
        <end position="38"/>
    </location>
</feature>
<protein>
    <submittedName>
        <fullName evidence="2">Uncharacterized protein</fullName>
    </submittedName>
</protein>
<keyword evidence="3" id="KW-1185">Reference proteome</keyword>
<accession>A0A7I4FH26</accession>
<feature type="compositionally biased region" description="Polar residues" evidence="1">
    <location>
        <begin position="50"/>
        <end position="63"/>
    </location>
</feature>
<name>A0A7I4FH26_PHYPA</name>
<proteinExistence type="predicted"/>
<feature type="region of interest" description="Disordered" evidence="1">
    <location>
        <begin position="214"/>
        <end position="237"/>
    </location>
</feature>
<evidence type="ECO:0000313" key="3">
    <source>
        <dbReference type="Proteomes" id="UP000006727"/>
    </source>
</evidence>
<evidence type="ECO:0000256" key="1">
    <source>
        <dbReference type="SAM" id="MobiDB-lite"/>
    </source>
</evidence>
<sequence length="237" mass="23173">MTSRSSGAPHPHNSPETKALEPRSATTWGTRGSANSGTPFGEGAGGNLVGDNQATRQLSSTGTPLGEGSASGSGVNVAEALKVPDVGLPDVSNSLNKIGELNPLKNGVLDASNIVGDAKNAAQDLAGDAKSKIGMGGMGMPDAGSVASNAKGMAADANGAKNSAKDLVGDAKSKLSNVASSDVVGDAKNAAGDAANRATQGVASNTAQDVVENAKNSIGLPNPMEAGKALLSKVSGN</sequence>